<organism evidence="2 3">
    <name type="scientific">Caerostris extrusa</name>
    <name type="common">Bark spider</name>
    <name type="synonym">Caerostris bankana</name>
    <dbReference type="NCBI Taxonomy" id="172846"/>
    <lineage>
        <taxon>Eukaryota</taxon>
        <taxon>Metazoa</taxon>
        <taxon>Ecdysozoa</taxon>
        <taxon>Arthropoda</taxon>
        <taxon>Chelicerata</taxon>
        <taxon>Arachnida</taxon>
        <taxon>Araneae</taxon>
        <taxon>Araneomorphae</taxon>
        <taxon>Entelegynae</taxon>
        <taxon>Araneoidea</taxon>
        <taxon>Araneidae</taxon>
        <taxon>Caerostris</taxon>
    </lineage>
</organism>
<name>A0AAV4SBA5_CAEEX</name>
<dbReference type="AlphaFoldDB" id="A0AAV4SBA5"/>
<reference evidence="2 3" key="1">
    <citation type="submission" date="2021-06" db="EMBL/GenBank/DDBJ databases">
        <title>Caerostris extrusa draft genome.</title>
        <authorList>
            <person name="Kono N."/>
            <person name="Arakawa K."/>
        </authorList>
    </citation>
    <scope>NUCLEOTIDE SEQUENCE [LARGE SCALE GENOMIC DNA]</scope>
</reference>
<feature type="non-terminal residue" evidence="2">
    <location>
        <position position="1"/>
    </location>
</feature>
<feature type="region of interest" description="Disordered" evidence="1">
    <location>
        <begin position="1"/>
        <end position="63"/>
    </location>
</feature>
<sequence length="63" mass="6907">LGDGSNPSRDNLLLHEDEYSELSEDDSENEVNKKDTWNSHVGGPGGGLSNHRTVEDGLVDSRR</sequence>
<feature type="compositionally biased region" description="Acidic residues" evidence="1">
    <location>
        <begin position="18"/>
        <end position="29"/>
    </location>
</feature>
<proteinExistence type="predicted"/>
<evidence type="ECO:0000313" key="3">
    <source>
        <dbReference type="Proteomes" id="UP001054945"/>
    </source>
</evidence>
<comment type="caution">
    <text evidence="2">The sequence shown here is derived from an EMBL/GenBank/DDBJ whole genome shotgun (WGS) entry which is preliminary data.</text>
</comment>
<accession>A0AAV4SBA5</accession>
<gene>
    <name evidence="2" type="primary">AVEN_139230_1</name>
    <name evidence="2" type="ORF">CEXT_137721</name>
</gene>
<protein>
    <submittedName>
        <fullName evidence="2">CUE domain-containing protein</fullName>
    </submittedName>
</protein>
<dbReference type="EMBL" id="BPLR01009221">
    <property type="protein sequence ID" value="GIY30426.1"/>
    <property type="molecule type" value="Genomic_DNA"/>
</dbReference>
<feature type="compositionally biased region" description="Basic and acidic residues" evidence="1">
    <location>
        <begin position="52"/>
        <end position="63"/>
    </location>
</feature>
<evidence type="ECO:0000313" key="2">
    <source>
        <dbReference type="EMBL" id="GIY30426.1"/>
    </source>
</evidence>
<keyword evidence="3" id="KW-1185">Reference proteome</keyword>
<dbReference type="Proteomes" id="UP001054945">
    <property type="component" value="Unassembled WGS sequence"/>
</dbReference>
<evidence type="ECO:0000256" key="1">
    <source>
        <dbReference type="SAM" id="MobiDB-lite"/>
    </source>
</evidence>